<sequence>MMVGTGMSTLIAVAVFLTAASFAENISVPCGDSHIFSVDSTLGGTHQLTLSNCTNSDIGTLIVVAASGNAALLDTSIIVENSARVAVQISAASTANIENLHVAFNNVVNDASESTSPGSVVVGYSTSQGASTSPTLPSS</sequence>
<keyword evidence="1" id="KW-0732">Signal</keyword>
<dbReference type="Proteomes" id="UP000051952">
    <property type="component" value="Unassembled WGS sequence"/>
</dbReference>
<reference evidence="3" key="1">
    <citation type="submission" date="2015-09" db="EMBL/GenBank/DDBJ databases">
        <authorList>
            <consortium name="Pathogen Informatics"/>
        </authorList>
    </citation>
    <scope>NUCLEOTIDE SEQUENCE [LARGE SCALE GENOMIC DNA]</scope>
    <source>
        <strain evidence="3">Lake Konstanz</strain>
    </source>
</reference>
<dbReference type="VEuPathDB" id="TriTrypDB:BSAL_27510"/>
<evidence type="ECO:0008006" key="4">
    <source>
        <dbReference type="Google" id="ProtNLM"/>
    </source>
</evidence>
<proteinExistence type="predicted"/>
<accession>A0A0S4JME2</accession>
<name>A0A0S4JME2_BODSA</name>
<organism evidence="2 3">
    <name type="scientific">Bodo saltans</name>
    <name type="common">Flagellated protozoan</name>
    <dbReference type="NCBI Taxonomy" id="75058"/>
    <lineage>
        <taxon>Eukaryota</taxon>
        <taxon>Discoba</taxon>
        <taxon>Euglenozoa</taxon>
        <taxon>Kinetoplastea</taxon>
        <taxon>Metakinetoplastina</taxon>
        <taxon>Eubodonida</taxon>
        <taxon>Bodonidae</taxon>
        <taxon>Bodo</taxon>
    </lineage>
</organism>
<evidence type="ECO:0000256" key="1">
    <source>
        <dbReference type="SAM" id="SignalP"/>
    </source>
</evidence>
<keyword evidence="3" id="KW-1185">Reference proteome</keyword>
<protein>
    <recommendedName>
        <fullName evidence="4">Membrane-associated protein</fullName>
    </recommendedName>
</protein>
<gene>
    <name evidence="2" type="ORF">BSAL_27510</name>
</gene>
<dbReference type="EMBL" id="CYKH01001846">
    <property type="protein sequence ID" value="CUG90558.1"/>
    <property type="molecule type" value="Genomic_DNA"/>
</dbReference>
<feature type="signal peptide" evidence="1">
    <location>
        <begin position="1"/>
        <end position="23"/>
    </location>
</feature>
<evidence type="ECO:0000313" key="3">
    <source>
        <dbReference type="Proteomes" id="UP000051952"/>
    </source>
</evidence>
<dbReference type="AlphaFoldDB" id="A0A0S4JME2"/>
<evidence type="ECO:0000313" key="2">
    <source>
        <dbReference type="EMBL" id="CUG90558.1"/>
    </source>
</evidence>
<feature type="chain" id="PRO_5006622546" description="Membrane-associated protein" evidence="1">
    <location>
        <begin position="24"/>
        <end position="139"/>
    </location>
</feature>